<sequence length="224" mass="25330">MNLFEEIQSNDNIETLDLEFNENSKPPKIVIEKLIVKKPCEQHLSPLAQYFLAPFVLIESNGVLDIPIMDRIIHDQVMEEIAPHFNGISKITADGQVMLSMQNVIESSTTQFINLLNNELLNPIVADVYGTSTAEWGGDFTIKEYKVNLDAVQKLVEYDVHSLWTFFKASFISASGYFVVMPSEWEFDESFRERTAVQAFASVCNSMTITVNTETNTISSVLMD</sequence>
<keyword evidence="2" id="KW-1185">Reference proteome</keyword>
<name>A0ABZ0KUC3_9BACL</name>
<protein>
    <submittedName>
        <fullName evidence="1">Uncharacterized protein</fullName>
    </submittedName>
</protein>
<dbReference type="RefSeq" id="WP_323690741.1">
    <property type="nucleotide sequence ID" value="NZ_CP116341.1"/>
</dbReference>
<dbReference type="EMBL" id="CP116341">
    <property type="protein sequence ID" value="WOV83068.1"/>
    <property type="molecule type" value="Genomic_DNA"/>
</dbReference>
<proteinExistence type="predicted"/>
<evidence type="ECO:0000313" key="1">
    <source>
        <dbReference type="EMBL" id="WOV83068.1"/>
    </source>
</evidence>
<gene>
    <name evidence="1" type="ORF">PGH26_08970</name>
</gene>
<reference evidence="1 2" key="1">
    <citation type="submission" date="2023-01" db="EMBL/GenBank/DDBJ databases">
        <title>Sporosarcina sp. nov., isolated from Korean tranditional fermented seafood 'Jeotgal'.</title>
        <authorList>
            <person name="Yang A.-I."/>
        </authorList>
    </citation>
    <scope>NUCLEOTIDE SEQUENCE [LARGE SCALE GENOMIC DNA]</scope>
    <source>
        <strain evidence="1 2">B2O-1</strain>
    </source>
</reference>
<evidence type="ECO:0000313" key="2">
    <source>
        <dbReference type="Proteomes" id="UP001303532"/>
    </source>
</evidence>
<dbReference type="Proteomes" id="UP001303532">
    <property type="component" value="Chromosome"/>
</dbReference>
<accession>A0ABZ0KUC3</accession>
<organism evidence="1 2">
    <name type="scientific">Sporosarcina jeotgali</name>
    <dbReference type="NCBI Taxonomy" id="3020056"/>
    <lineage>
        <taxon>Bacteria</taxon>
        <taxon>Bacillati</taxon>
        <taxon>Bacillota</taxon>
        <taxon>Bacilli</taxon>
        <taxon>Bacillales</taxon>
        <taxon>Caryophanaceae</taxon>
        <taxon>Sporosarcina</taxon>
    </lineage>
</organism>